<accession>A0A5B7FGS0</accession>
<keyword evidence="2" id="KW-1185">Reference proteome</keyword>
<proteinExistence type="predicted"/>
<comment type="caution">
    <text evidence="1">The sequence shown here is derived from an EMBL/GenBank/DDBJ whole genome shotgun (WGS) entry which is preliminary data.</text>
</comment>
<dbReference type="EMBL" id="VSRR010006422">
    <property type="protein sequence ID" value="MPC44755.1"/>
    <property type="molecule type" value="Genomic_DNA"/>
</dbReference>
<name>A0A5B7FGS0_PORTR</name>
<evidence type="ECO:0000313" key="1">
    <source>
        <dbReference type="EMBL" id="MPC44755.1"/>
    </source>
</evidence>
<gene>
    <name evidence="1" type="ORF">E2C01_038435</name>
</gene>
<evidence type="ECO:0000313" key="2">
    <source>
        <dbReference type="Proteomes" id="UP000324222"/>
    </source>
</evidence>
<protein>
    <submittedName>
        <fullName evidence="1">Uncharacterized protein</fullName>
    </submittedName>
</protein>
<dbReference type="Proteomes" id="UP000324222">
    <property type="component" value="Unassembled WGS sequence"/>
</dbReference>
<sequence length="65" mass="7160">MGHSLSSMNFMRCGISATAQIDDEPAGQQPVVRRFLKIGNPLKTSHPGSHLAELCFLSYPFDKII</sequence>
<reference evidence="1 2" key="1">
    <citation type="submission" date="2019-05" db="EMBL/GenBank/DDBJ databases">
        <title>Another draft genome of Portunus trituberculatus and its Hox gene families provides insights of decapod evolution.</title>
        <authorList>
            <person name="Jeong J.-H."/>
            <person name="Song I."/>
            <person name="Kim S."/>
            <person name="Choi T."/>
            <person name="Kim D."/>
            <person name="Ryu S."/>
            <person name="Kim W."/>
        </authorList>
    </citation>
    <scope>NUCLEOTIDE SEQUENCE [LARGE SCALE GENOMIC DNA]</scope>
    <source>
        <tissue evidence="1">Muscle</tissue>
    </source>
</reference>
<organism evidence="1 2">
    <name type="scientific">Portunus trituberculatus</name>
    <name type="common">Swimming crab</name>
    <name type="synonym">Neptunus trituberculatus</name>
    <dbReference type="NCBI Taxonomy" id="210409"/>
    <lineage>
        <taxon>Eukaryota</taxon>
        <taxon>Metazoa</taxon>
        <taxon>Ecdysozoa</taxon>
        <taxon>Arthropoda</taxon>
        <taxon>Crustacea</taxon>
        <taxon>Multicrustacea</taxon>
        <taxon>Malacostraca</taxon>
        <taxon>Eumalacostraca</taxon>
        <taxon>Eucarida</taxon>
        <taxon>Decapoda</taxon>
        <taxon>Pleocyemata</taxon>
        <taxon>Brachyura</taxon>
        <taxon>Eubrachyura</taxon>
        <taxon>Portunoidea</taxon>
        <taxon>Portunidae</taxon>
        <taxon>Portuninae</taxon>
        <taxon>Portunus</taxon>
    </lineage>
</organism>
<dbReference type="AlphaFoldDB" id="A0A5B7FGS0"/>